<comment type="similarity">
    <text evidence="1">Belongs to the Cdt1 family.</text>
</comment>
<reference evidence="5" key="1">
    <citation type="submission" date="2020-03" db="EMBL/GenBank/DDBJ databases">
        <title>FDA dAtabase for Regulatory Grade micrObial Sequences (FDA-ARGOS): Supporting development and validation of Infectious Disease Dx tests.</title>
        <authorList>
            <person name="Campos J."/>
            <person name="Goldberg B."/>
            <person name="Tallon L."/>
            <person name="Sadzewicz L."/>
            <person name="Vavikolanu K."/>
            <person name="Mehta A."/>
            <person name="Aluvathingal J."/>
            <person name="Nadendla S."/>
            <person name="Nandy P."/>
            <person name="Geyer C."/>
            <person name="Yan Y."/>
            <person name="Sichtig H."/>
        </authorList>
    </citation>
    <scope>NUCLEOTIDE SEQUENCE [LARGE SCALE GENOMIC DNA]</scope>
    <source>
        <strain evidence="5">FDAARGOS_652</strain>
    </source>
</reference>
<dbReference type="Pfam" id="PF16679">
    <property type="entry name" value="CDT1_C"/>
    <property type="match status" value="1"/>
</dbReference>
<protein>
    <recommendedName>
        <fullName evidence="4">DNA replication factor Cdt1 C-terminal domain-containing protein</fullName>
    </recommendedName>
</protein>
<gene>
    <name evidence="5" type="ORF">FOB60_002081</name>
</gene>
<evidence type="ECO:0000313" key="6">
    <source>
        <dbReference type="Proteomes" id="UP000590412"/>
    </source>
</evidence>
<dbReference type="AlphaFoldDB" id="A0A8X7NR00"/>
<evidence type="ECO:0000256" key="1">
    <source>
        <dbReference type="ARBA" id="ARBA00008356"/>
    </source>
</evidence>
<sequence length="318" mass="36353">MDIIKHKHIPKHEFHRLISNVKYIDSTLSLHFINHVTNPSAQEILQHASNLAQWKININNLENILAISPLYKIYRNQHGTYMSFPDIKGKDRVGEFTQSVNKWISMHQDDKSLAMINLRDVWIRTTSPRKVTKMYSSPSLTTSASPSPSPSPSPTKSRTRFADLKNSRSKFTFKEKNAAEESNKHQGMSLLERIKMKEKLNNSAGAITKEQKREQYLAAKMDQIYNVIHQLYLEGINSSSSNNTKGVSLSFTKIVQIVRDTCDEDQMDQDDIRRIVQLINDRLTNFAIYEKAGITVIRVSHLNRVEDLVTLGGTSVIN</sequence>
<dbReference type="Gene3D" id="1.10.10.1420">
    <property type="entry name" value="DNA replication factor Cdt1, C-terminal WH domain"/>
    <property type="match status" value="1"/>
</dbReference>
<comment type="caution">
    <text evidence="5">The sequence shown here is derived from an EMBL/GenBank/DDBJ whole genome shotgun (WGS) entry which is preliminary data.</text>
</comment>
<name>A0A8X7NR00_CANPA</name>
<dbReference type="InterPro" id="IPR032054">
    <property type="entry name" value="Cdt1_C"/>
</dbReference>
<proteinExistence type="inferred from homology"/>
<dbReference type="OrthoDB" id="3981148at2759"/>
<evidence type="ECO:0000256" key="2">
    <source>
        <dbReference type="ARBA" id="ARBA00023306"/>
    </source>
</evidence>
<feature type="compositionally biased region" description="Low complexity" evidence="3">
    <location>
        <begin position="136"/>
        <end position="146"/>
    </location>
</feature>
<feature type="region of interest" description="Disordered" evidence="3">
    <location>
        <begin position="133"/>
        <end position="164"/>
    </location>
</feature>
<keyword evidence="2" id="KW-0131">Cell cycle</keyword>
<organism evidence="5 6">
    <name type="scientific">Candida parapsilosis</name>
    <name type="common">Yeast</name>
    <dbReference type="NCBI Taxonomy" id="5480"/>
    <lineage>
        <taxon>Eukaryota</taxon>
        <taxon>Fungi</taxon>
        <taxon>Dikarya</taxon>
        <taxon>Ascomycota</taxon>
        <taxon>Saccharomycotina</taxon>
        <taxon>Pichiomycetes</taxon>
        <taxon>Debaryomycetaceae</taxon>
        <taxon>Candida/Lodderomyces clade</taxon>
        <taxon>Candida</taxon>
    </lineage>
</organism>
<evidence type="ECO:0000313" key="5">
    <source>
        <dbReference type="EMBL" id="KAF6057526.1"/>
    </source>
</evidence>
<feature type="domain" description="DNA replication factor Cdt1 C-terminal" evidence="4">
    <location>
        <begin position="189"/>
        <end position="285"/>
    </location>
</feature>
<evidence type="ECO:0000259" key="4">
    <source>
        <dbReference type="Pfam" id="PF16679"/>
    </source>
</evidence>
<dbReference type="Proteomes" id="UP000590412">
    <property type="component" value="Unassembled WGS sequence"/>
</dbReference>
<evidence type="ECO:0000256" key="3">
    <source>
        <dbReference type="SAM" id="MobiDB-lite"/>
    </source>
</evidence>
<accession>A0A8X7NR00</accession>
<dbReference type="EMBL" id="JABWAB010000003">
    <property type="protein sequence ID" value="KAF6057526.1"/>
    <property type="molecule type" value="Genomic_DNA"/>
</dbReference>
<dbReference type="InterPro" id="IPR038090">
    <property type="entry name" value="Cdt1_C_WH_dom_sf"/>
</dbReference>